<dbReference type="AlphaFoldDB" id="A0A5C5XIM0"/>
<proteinExistence type="predicted"/>
<accession>A0A5C5XIM0</accession>
<comment type="caution">
    <text evidence="1">The sequence shown here is derived from an EMBL/GenBank/DDBJ whole genome shotgun (WGS) entry which is preliminary data.</text>
</comment>
<evidence type="ECO:0000313" key="2">
    <source>
        <dbReference type="Proteomes" id="UP000316095"/>
    </source>
</evidence>
<dbReference type="Proteomes" id="UP000316095">
    <property type="component" value="Unassembled WGS sequence"/>
</dbReference>
<reference evidence="1 2" key="1">
    <citation type="submission" date="2019-02" db="EMBL/GenBank/DDBJ databases">
        <title>Deep-cultivation of Planctomycetes and their phenomic and genomic characterization uncovers novel biology.</title>
        <authorList>
            <person name="Wiegand S."/>
            <person name="Jogler M."/>
            <person name="Boedeker C."/>
            <person name="Pinto D."/>
            <person name="Vollmers J."/>
            <person name="Rivas-Marin E."/>
            <person name="Kohn T."/>
            <person name="Peeters S.H."/>
            <person name="Heuer A."/>
            <person name="Rast P."/>
            <person name="Oberbeckmann S."/>
            <person name="Bunk B."/>
            <person name="Jeske O."/>
            <person name="Meyerdierks A."/>
            <person name="Storesund J.E."/>
            <person name="Kallscheuer N."/>
            <person name="Luecker S."/>
            <person name="Lage O.M."/>
            <person name="Pohl T."/>
            <person name="Merkel B.J."/>
            <person name="Hornburger P."/>
            <person name="Mueller R.-W."/>
            <person name="Bruemmer F."/>
            <person name="Labrenz M."/>
            <person name="Spormann A.M."/>
            <person name="Op Den Camp H."/>
            <person name="Overmann J."/>
            <person name="Amann R."/>
            <person name="Jetten M.S.M."/>
            <person name="Mascher T."/>
            <person name="Medema M.H."/>
            <person name="Devos D.P."/>
            <person name="Kaster A.-K."/>
            <person name="Ovreas L."/>
            <person name="Rohde M."/>
            <person name="Galperin M.Y."/>
            <person name="Jogler C."/>
        </authorList>
    </citation>
    <scope>NUCLEOTIDE SEQUENCE [LARGE SCALE GENOMIC DNA]</scope>
    <source>
        <strain evidence="1 2">Pan54</strain>
    </source>
</reference>
<evidence type="ECO:0000313" key="1">
    <source>
        <dbReference type="EMBL" id="TWT62163.1"/>
    </source>
</evidence>
<organism evidence="1 2">
    <name type="scientific">Rubinisphaera italica</name>
    <dbReference type="NCBI Taxonomy" id="2527969"/>
    <lineage>
        <taxon>Bacteria</taxon>
        <taxon>Pseudomonadati</taxon>
        <taxon>Planctomycetota</taxon>
        <taxon>Planctomycetia</taxon>
        <taxon>Planctomycetales</taxon>
        <taxon>Planctomycetaceae</taxon>
        <taxon>Rubinisphaera</taxon>
    </lineage>
</organism>
<name>A0A5C5XIM0_9PLAN</name>
<keyword evidence="2" id="KW-1185">Reference proteome</keyword>
<dbReference type="EMBL" id="SJPG01000001">
    <property type="protein sequence ID" value="TWT62163.1"/>
    <property type="molecule type" value="Genomic_DNA"/>
</dbReference>
<gene>
    <name evidence="1" type="ORF">Pan54_29040</name>
</gene>
<sequence>MGHGNGCRHVLRCEILGFERQLDCDNLFKSKQDAMLQINDIAFEKFRTGQFRFQPTHRQEIAQSLIQLSNLQLIEAMYEDNLFESEIVKRELIHRKIMDDDIYKIGFYGNDIAKTQAIDLMKYKVL</sequence>
<protein>
    <submittedName>
        <fullName evidence="1">Uncharacterized protein</fullName>
    </submittedName>
</protein>